<reference evidence="2" key="2">
    <citation type="journal article" date="2021" name="PeerJ">
        <title>Extensive microbial diversity within the chicken gut microbiome revealed by metagenomics and culture.</title>
        <authorList>
            <person name="Gilroy R."/>
            <person name="Ravi A."/>
            <person name="Getino M."/>
            <person name="Pursley I."/>
            <person name="Horton D.L."/>
            <person name="Alikhan N.F."/>
            <person name="Baker D."/>
            <person name="Gharbi K."/>
            <person name="Hall N."/>
            <person name="Watson M."/>
            <person name="Adriaenssens E.M."/>
            <person name="Foster-Nyarko E."/>
            <person name="Jarju S."/>
            <person name="Secka A."/>
            <person name="Antonio M."/>
            <person name="Oren A."/>
            <person name="Chaudhuri R.R."/>
            <person name="La Ragione R."/>
            <person name="Hildebrand F."/>
            <person name="Pallen M.J."/>
        </authorList>
    </citation>
    <scope>NUCLEOTIDE SEQUENCE</scope>
    <source>
        <strain evidence="2">20514</strain>
    </source>
</reference>
<evidence type="ECO:0000256" key="1">
    <source>
        <dbReference type="SAM" id="MobiDB-lite"/>
    </source>
</evidence>
<gene>
    <name evidence="2" type="ORF">IAC29_04855</name>
</gene>
<protein>
    <submittedName>
        <fullName evidence="2">Uncharacterized protein</fullName>
    </submittedName>
</protein>
<dbReference type="EMBL" id="JADIMQ010000072">
    <property type="protein sequence ID" value="MBO8448583.1"/>
    <property type="molecule type" value="Genomic_DNA"/>
</dbReference>
<dbReference type="AlphaFoldDB" id="A0A9D9EKE0"/>
<reference evidence="2" key="1">
    <citation type="submission" date="2020-10" db="EMBL/GenBank/DDBJ databases">
        <authorList>
            <person name="Gilroy R."/>
        </authorList>
    </citation>
    <scope>NUCLEOTIDE SEQUENCE</scope>
    <source>
        <strain evidence="2">20514</strain>
    </source>
</reference>
<evidence type="ECO:0000313" key="3">
    <source>
        <dbReference type="Proteomes" id="UP000810252"/>
    </source>
</evidence>
<dbReference type="Proteomes" id="UP000810252">
    <property type="component" value="Unassembled WGS sequence"/>
</dbReference>
<comment type="caution">
    <text evidence="2">The sequence shown here is derived from an EMBL/GenBank/DDBJ whole genome shotgun (WGS) entry which is preliminary data.</text>
</comment>
<accession>A0A9D9EKE0</accession>
<proteinExistence type="predicted"/>
<sequence length="139" mass="16480">MKIIRYIQLFRYIITEESTNPVNACRMIQKIRQLPDELKLAVLDVINGKIPYIEYHGISLNELIDNDKMKPVRAILMLDWIRREPAVAMRYMEKERYRAPQAVTESDKEMLKKVLEKLNAKDQDTDKEDNKEDIEIAEK</sequence>
<feature type="region of interest" description="Disordered" evidence="1">
    <location>
        <begin position="118"/>
        <end position="139"/>
    </location>
</feature>
<evidence type="ECO:0000313" key="2">
    <source>
        <dbReference type="EMBL" id="MBO8448583.1"/>
    </source>
</evidence>
<name>A0A9D9EKE0_9BACT</name>
<organism evidence="2 3">
    <name type="scientific">Candidatus Cryptobacteroides merdigallinarum</name>
    <dbReference type="NCBI Taxonomy" id="2840770"/>
    <lineage>
        <taxon>Bacteria</taxon>
        <taxon>Pseudomonadati</taxon>
        <taxon>Bacteroidota</taxon>
        <taxon>Bacteroidia</taxon>
        <taxon>Bacteroidales</taxon>
        <taxon>Candidatus Cryptobacteroides</taxon>
    </lineage>
</organism>